<dbReference type="OrthoDB" id="2287686at2"/>
<reference evidence="2" key="2">
    <citation type="submission" date="2015-10" db="EMBL/GenBank/DDBJ databases">
        <authorList>
            <person name="Gilbert D.G."/>
        </authorList>
    </citation>
    <scope>NUCLEOTIDE SEQUENCE</scope>
    <source>
        <strain evidence="2">GO-13</strain>
    </source>
</reference>
<name>A0A0T6BPV8_9BACI</name>
<dbReference type="EMBL" id="JARRTL010000014">
    <property type="protein sequence ID" value="MEC0486128.1"/>
    <property type="molecule type" value="Genomic_DNA"/>
</dbReference>
<evidence type="ECO:0000313" key="5">
    <source>
        <dbReference type="Proteomes" id="UP001341297"/>
    </source>
</evidence>
<keyword evidence="1" id="KW-0472">Membrane</keyword>
<feature type="transmembrane region" description="Helical" evidence="1">
    <location>
        <begin position="181"/>
        <end position="206"/>
    </location>
</feature>
<evidence type="ECO:0000313" key="4">
    <source>
        <dbReference type="Proteomes" id="UP000036168"/>
    </source>
</evidence>
<proteinExistence type="predicted"/>
<gene>
    <name evidence="2" type="ORF">AB447_217900</name>
    <name evidence="3" type="ORF">P8828_15070</name>
</gene>
<protein>
    <submittedName>
        <fullName evidence="3">DUF1189 family protein</fullName>
    </submittedName>
    <submittedName>
        <fullName evidence="2">Maltodextrin utilization protein yvdJ</fullName>
    </submittedName>
</protein>
<evidence type="ECO:0000256" key="1">
    <source>
        <dbReference type="SAM" id="Phobius"/>
    </source>
</evidence>
<accession>A0A0T6BPV8</accession>
<dbReference type="Pfam" id="PF06691">
    <property type="entry name" value="DUF1189"/>
    <property type="match status" value="1"/>
</dbReference>
<sequence length="286" mass="31721">MGKHDRFIIRFLKAAASPSGACRCRRTFSWLHILFLFSFLTACLMAPFAISFAKLERFNVRSFLPSAIQDVNDRFAERLKGYQLKNGKLTGEETGFNQVEGRTLLAVDLKHRFKTSGENGHLHVNGYDNAIIFQPDRLIISDQNGTGFSVRYGKRDVKDLNLYDLENMIGELWLAQYKPMIMLLAFSVILISRLFLSGILAGGLWITKRSKMTGIASFKEAAALAVSCSAIPVFAAALAGLIHFDFIIVLLIDTCGVILMISLACGRLWKTRNLHSGGNHGNSAAI</sequence>
<evidence type="ECO:0000313" key="2">
    <source>
        <dbReference type="EMBL" id="KRT93669.1"/>
    </source>
</evidence>
<organism evidence="2 4">
    <name type="scientific">Bacillus glycinifermentans</name>
    <dbReference type="NCBI Taxonomy" id="1664069"/>
    <lineage>
        <taxon>Bacteria</taxon>
        <taxon>Bacillati</taxon>
        <taxon>Bacillota</taxon>
        <taxon>Bacilli</taxon>
        <taxon>Bacillales</taxon>
        <taxon>Bacillaceae</taxon>
        <taxon>Bacillus</taxon>
    </lineage>
</organism>
<dbReference type="RefSeq" id="WP_048354843.1">
    <property type="nucleotide sequence ID" value="NZ_CP023481.1"/>
</dbReference>
<keyword evidence="1" id="KW-1133">Transmembrane helix</keyword>
<dbReference type="AlphaFoldDB" id="A0A0T6BPV8"/>
<comment type="caution">
    <text evidence="2">The sequence shown here is derived from an EMBL/GenBank/DDBJ whole genome shotgun (WGS) entry which is preliminary data.</text>
</comment>
<dbReference type="Proteomes" id="UP000036168">
    <property type="component" value="Unassembled WGS sequence"/>
</dbReference>
<dbReference type="Proteomes" id="UP001341297">
    <property type="component" value="Unassembled WGS sequence"/>
</dbReference>
<keyword evidence="5" id="KW-1185">Reference proteome</keyword>
<feature type="transmembrane region" description="Helical" evidence="1">
    <location>
        <begin position="218"/>
        <end position="240"/>
    </location>
</feature>
<feature type="transmembrane region" description="Helical" evidence="1">
    <location>
        <begin position="246"/>
        <end position="266"/>
    </location>
</feature>
<evidence type="ECO:0000313" key="3">
    <source>
        <dbReference type="EMBL" id="MEC0486128.1"/>
    </source>
</evidence>
<reference evidence="2 4" key="1">
    <citation type="journal article" date="2015" name="Int. J. Syst. Evol. Microbiol.">
        <title>Bacillus glycinifermentans sp. nov., isolated from fermented soybean paste.</title>
        <authorList>
            <person name="Kim S.J."/>
            <person name="Dunlap C.A."/>
            <person name="Kwon S.W."/>
            <person name="Rooney A.P."/>
        </authorList>
    </citation>
    <scope>NUCLEOTIDE SEQUENCE [LARGE SCALE GENOMIC DNA]</scope>
    <source>
        <strain evidence="2 4">GO-13</strain>
    </source>
</reference>
<keyword evidence="1" id="KW-0812">Transmembrane</keyword>
<dbReference type="InterPro" id="IPR009574">
    <property type="entry name" value="DUF1189"/>
</dbReference>
<dbReference type="STRING" id="1664069.BGLY_0691"/>
<feature type="transmembrane region" description="Helical" evidence="1">
    <location>
        <begin position="33"/>
        <end position="53"/>
    </location>
</feature>
<dbReference type="EMBL" id="LECW02000020">
    <property type="protein sequence ID" value="KRT93669.1"/>
    <property type="molecule type" value="Genomic_DNA"/>
</dbReference>
<reference evidence="3 5" key="3">
    <citation type="submission" date="2023-03" db="EMBL/GenBank/DDBJ databases">
        <title>Agriculturally important microbes genome sequencing.</title>
        <authorList>
            <person name="Dunlap C."/>
        </authorList>
    </citation>
    <scope>NUCLEOTIDE SEQUENCE [LARGE SCALE GENOMIC DNA]</scope>
    <source>
        <strain evidence="3 5">CBP-3203</strain>
    </source>
</reference>